<reference evidence="1 2" key="1">
    <citation type="submission" date="2019-07" db="EMBL/GenBank/DDBJ databases">
        <authorList>
            <person name="Jastrzebski P J."/>
            <person name="Paukszto L."/>
            <person name="Jastrzebski P J."/>
        </authorList>
    </citation>
    <scope>NUCLEOTIDE SEQUENCE [LARGE SCALE GENOMIC DNA]</scope>
    <source>
        <strain evidence="1 2">WMS-il1</strain>
    </source>
</reference>
<protein>
    <submittedName>
        <fullName evidence="1">Uncharacterized protein</fullName>
    </submittedName>
</protein>
<dbReference type="EMBL" id="CABIJS010000333">
    <property type="protein sequence ID" value="VUZ49876.1"/>
    <property type="molecule type" value="Genomic_DNA"/>
</dbReference>
<proteinExistence type="predicted"/>
<dbReference type="Proteomes" id="UP000321570">
    <property type="component" value="Unassembled WGS sequence"/>
</dbReference>
<dbReference type="AlphaFoldDB" id="A0A564YRQ3"/>
<name>A0A564YRQ3_HYMDI</name>
<evidence type="ECO:0000313" key="1">
    <source>
        <dbReference type="EMBL" id="VUZ49876.1"/>
    </source>
</evidence>
<sequence length="80" mass="8907">FHSIYPPSPSIINPLPVRKRLTASFDQIKWSLLMSSIGRTTASMREEGLVLWGCLLTLFQPRPAPPHPTPLLPTSNNEKG</sequence>
<accession>A0A564YRQ3</accession>
<gene>
    <name evidence="1" type="ORF">WMSIL1_LOCUS8571</name>
</gene>
<keyword evidence="2" id="KW-1185">Reference proteome</keyword>
<organism evidence="1 2">
    <name type="scientific">Hymenolepis diminuta</name>
    <name type="common">Rat tapeworm</name>
    <dbReference type="NCBI Taxonomy" id="6216"/>
    <lineage>
        <taxon>Eukaryota</taxon>
        <taxon>Metazoa</taxon>
        <taxon>Spiralia</taxon>
        <taxon>Lophotrochozoa</taxon>
        <taxon>Platyhelminthes</taxon>
        <taxon>Cestoda</taxon>
        <taxon>Eucestoda</taxon>
        <taxon>Cyclophyllidea</taxon>
        <taxon>Hymenolepididae</taxon>
        <taxon>Hymenolepis</taxon>
    </lineage>
</organism>
<feature type="non-terminal residue" evidence="1">
    <location>
        <position position="1"/>
    </location>
</feature>
<evidence type="ECO:0000313" key="2">
    <source>
        <dbReference type="Proteomes" id="UP000321570"/>
    </source>
</evidence>